<gene>
    <name evidence="3" type="ORF">EVOR1521_LOCUS18984</name>
</gene>
<protein>
    <recommendedName>
        <fullName evidence="5">Adhesin-like protein</fullName>
    </recommendedName>
</protein>
<feature type="signal peptide" evidence="2">
    <location>
        <begin position="1"/>
        <end position="16"/>
    </location>
</feature>
<dbReference type="PANTHER" id="PTHR11319">
    <property type="entry name" value="G PROTEIN-COUPLED RECEPTOR-RELATED"/>
    <property type="match status" value="1"/>
</dbReference>
<dbReference type="EMBL" id="CAUJNA010002791">
    <property type="protein sequence ID" value="CAJ1394295.1"/>
    <property type="molecule type" value="Genomic_DNA"/>
</dbReference>
<evidence type="ECO:0000256" key="2">
    <source>
        <dbReference type="SAM" id="SignalP"/>
    </source>
</evidence>
<keyword evidence="4" id="KW-1185">Reference proteome</keyword>
<sequence length="1119" mass="119160">MKLLKICLGLCRVLFGERLPLDLLQEDEVETRFDFPSDCPEGRLTLAGRYVVSSSTIINSSCTLEGKAEIFVSEQLRFRRNVRITGRLEVTSHGLSEPCLRFRYLEVEAGAALAVRGCHSSSIFKPGAVEIDKNLTTAGEMSFRNCSSNMEGGGLAVRGTMHQEGGVVSFENCMATFTAGGLLVKQGLRQRGGLLRVRGCSAQHAGGAFISGGLDQQAGSMIFQECTAMLAAGGLMITEGQKGKVLDGVAVNGSMIFDGCASNGNTLGTGGGGAKVTWGRVVVTGTLSFRNSFSNSYGGGAELGAMRGGPGNAAMASIELVSGLMSFENCWGKGQGGGLAMQTGTYIVVSGGTLRMDNCSATSGGGLSMTSTMGFKQTGGELDISGCSARNEGGALCFVNTKVDVSGGQWNIKNCRANLGGGVNVRHIKDDVRLRDSNFTFSDCHAGEKGGGMYVEGMDVAVGGYFTFSNCSARRGGGLKIKEPRGYLRVLKGSLTFRNCSAAFGGGLDVWGLDQGHGKLSFSDCRAEIAGGGAWVHTGGWHQHFAYATFERCRSYETGGGLFTNGVTKLRRVVFEDCHADGSGAAILSRKATTVDSVEVISKYSDWSISTIAVLEAPLELGLANCSQIALCRFKAQTVKVSELECQRGAGHELLPDSTFCWPCPPGRVQVEQNAREACAICPATAERCQHDLIKMPKGQMLFFHNLSQTYFCPNAKACPGGDTDRKKPMCSKGYTGPGCSTCDAGYAKGDTSVVSCVKCADPEDTKAHALCIAFVLAKDIILFFVAVAGIRGAAHKKKHSAVLTNQLMSFSTVASSSVAAAMQTGIFHTMQSEFSIFLQTMGVLVDLGSGTSAGSNSMAYECLVGYMGFESTTLNGHIFKSMMPSLLVAYLAITEDPWLALVVGTNCFLPGLCADFGKYFVCFRVLPQEDGGELQCNYMPESLTPVRVIGIIVLCFAVVVYGWTKAAFSKTVPARKHVVYLTNAYKPQFAAFETERLVRKMVLTLLSTTLPPALGASQHMAGVSVVLLASLGAYLVVSPYKVELWNRAETTLLTLAAVMTCFATCLSTTDLAWDNSAWIQRLLFFATVGMAGMVSLAMMVVIAVQMRRERQEGPDHLR</sequence>
<feature type="transmembrane region" description="Helical" evidence="1">
    <location>
        <begin position="768"/>
        <end position="791"/>
    </location>
</feature>
<feature type="transmembrane region" description="Helical" evidence="1">
    <location>
        <begin position="1080"/>
        <end position="1105"/>
    </location>
</feature>
<keyword evidence="1" id="KW-0472">Membrane</keyword>
<evidence type="ECO:0000313" key="3">
    <source>
        <dbReference type="EMBL" id="CAJ1394295.1"/>
    </source>
</evidence>
<dbReference type="InterPro" id="IPR011050">
    <property type="entry name" value="Pectin_lyase_fold/virulence"/>
</dbReference>
<keyword evidence="2" id="KW-0732">Signal</keyword>
<evidence type="ECO:0000313" key="4">
    <source>
        <dbReference type="Proteomes" id="UP001178507"/>
    </source>
</evidence>
<comment type="caution">
    <text evidence="3">The sequence shown here is derived from an EMBL/GenBank/DDBJ whole genome shotgun (WGS) entry which is preliminary data.</text>
</comment>
<feature type="transmembrane region" description="Helical" evidence="1">
    <location>
        <begin position="1021"/>
        <end position="1041"/>
    </location>
</feature>
<dbReference type="SUPFAM" id="SSF51126">
    <property type="entry name" value="Pectin lyase-like"/>
    <property type="match status" value="1"/>
</dbReference>
<dbReference type="AlphaFoldDB" id="A0AA36N103"/>
<keyword evidence="1" id="KW-1133">Transmembrane helix</keyword>
<reference evidence="3" key="1">
    <citation type="submission" date="2023-08" db="EMBL/GenBank/DDBJ databases">
        <authorList>
            <person name="Chen Y."/>
            <person name="Shah S."/>
            <person name="Dougan E. K."/>
            <person name="Thang M."/>
            <person name="Chan C."/>
        </authorList>
    </citation>
    <scope>NUCLEOTIDE SEQUENCE</scope>
</reference>
<evidence type="ECO:0000256" key="1">
    <source>
        <dbReference type="SAM" id="Phobius"/>
    </source>
</evidence>
<dbReference type="Proteomes" id="UP001178507">
    <property type="component" value="Unassembled WGS sequence"/>
</dbReference>
<dbReference type="PANTHER" id="PTHR11319:SF35">
    <property type="entry name" value="OUTER MEMBRANE PROTEIN PMPC-RELATED"/>
    <property type="match status" value="1"/>
</dbReference>
<accession>A0AA36N103</accession>
<keyword evidence="1" id="KW-0812">Transmembrane</keyword>
<feature type="transmembrane region" description="Helical" evidence="1">
    <location>
        <begin position="1053"/>
        <end position="1074"/>
    </location>
</feature>
<organism evidence="3 4">
    <name type="scientific">Effrenium voratum</name>
    <dbReference type="NCBI Taxonomy" id="2562239"/>
    <lineage>
        <taxon>Eukaryota</taxon>
        <taxon>Sar</taxon>
        <taxon>Alveolata</taxon>
        <taxon>Dinophyceae</taxon>
        <taxon>Suessiales</taxon>
        <taxon>Symbiodiniaceae</taxon>
        <taxon>Effrenium</taxon>
    </lineage>
</organism>
<name>A0AA36N103_9DINO</name>
<evidence type="ECO:0008006" key="5">
    <source>
        <dbReference type="Google" id="ProtNLM"/>
    </source>
</evidence>
<feature type="transmembrane region" description="Helical" evidence="1">
    <location>
        <begin position="947"/>
        <end position="965"/>
    </location>
</feature>
<proteinExistence type="predicted"/>
<feature type="chain" id="PRO_5041332446" description="Adhesin-like protein" evidence="2">
    <location>
        <begin position="17"/>
        <end position="1119"/>
    </location>
</feature>